<dbReference type="InterPro" id="IPR015943">
    <property type="entry name" value="WD40/YVTN_repeat-like_dom_sf"/>
</dbReference>
<dbReference type="RefSeq" id="XP_069226249.1">
    <property type="nucleotide sequence ID" value="XM_069376535.1"/>
</dbReference>
<organism evidence="3 4">
    <name type="scientific">Cladosporium halotolerans</name>
    <dbReference type="NCBI Taxonomy" id="1052096"/>
    <lineage>
        <taxon>Eukaryota</taxon>
        <taxon>Fungi</taxon>
        <taxon>Dikarya</taxon>
        <taxon>Ascomycota</taxon>
        <taxon>Pezizomycotina</taxon>
        <taxon>Dothideomycetes</taxon>
        <taxon>Dothideomycetidae</taxon>
        <taxon>Cladosporiales</taxon>
        <taxon>Cladosporiaceae</taxon>
        <taxon>Cladosporium</taxon>
    </lineage>
</organism>
<dbReference type="SUPFAM" id="SSF81383">
    <property type="entry name" value="F-box domain"/>
    <property type="match status" value="1"/>
</dbReference>
<proteinExistence type="predicted"/>
<name>A0AB34KGP6_9PEZI</name>
<dbReference type="PROSITE" id="PS50181">
    <property type="entry name" value="FBOX"/>
    <property type="match status" value="1"/>
</dbReference>
<evidence type="ECO:0000313" key="3">
    <source>
        <dbReference type="EMBL" id="KAL1583142.1"/>
    </source>
</evidence>
<dbReference type="Gene3D" id="1.20.1280.50">
    <property type="match status" value="1"/>
</dbReference>
<keyword evidence="4" id="KW-1185">Reference proteome</keyword>
<dbReference type="Pfam" id="PF12937">
    <property type="entry name" value="F-box-like"/>
    <property type="match status" value="1"/>
</dbReference>
<dbReference type="InterPro" id="IPR001810">
    <property type="entry name" value="F-box_dom"/>
</dbReference>
<dbReference type="InterPro" id="IPR036322">
    <property type="entry name" value="WD40_repeat_dom_sf"/>
</dbReference>
<dbReference type="InterPro" id="IPR036047">
    <property type="entry name" value="F-box-like_dom_sf"/>
</dbReference>
<dbReference type="EMBL" id="JAAQHG020000038">
    <property type="protein sequence ID" value="KAL1583142.1"/>
    <property type="molecule type" value="Genomic_DNA"/>
</dbReference>
<comment type="caution">
    <text evidence="3">The sequence shown here is derived from an EMBL/GenBank/DDBJ whole genome shotgun (WGS) entry which is preliminary data.</text>
</comment>
<dbReference type="AlphaFoldDB" id="A0AB34KGP6"/>
<sequence>MPTTALTDLPPELLDHITTYLPTANSLANLSRTSKTLHTFVETNAWRTFADQRFPSLCPHSSRSWKLTARSLTSLSRAWDRRAFVARYIEPHGDITSFPGRKKVERWKRPRGQTIGFTPHLDVYEQDLTRGGKREVLAYSAGAEVCVRIREWRVGRLGKEGEKVRWRTYRPLSAYEGRDDITTVHLLRPKGEELDVRVVTGTANGDLQVLRLLEGEGEDVEKAYLTTQGQAVRSSSLLQQEGRPGLLAAEVGDSKICLYPLQDGQHKIAPSSQIDIKSAALENGNVLSKAYRPWSTNFLSESHLAVGLGPSEEPIHIYTVTPSGLSNEHVRKFTLASDTDFDDRSDEIAPGGVARKPLSSVYPIAPLPPSSATSTHDSQTFLSGAYDGIVRLHDLRSPRDVEATYTDPTDDSAIYSLLPHGRESLLVGSNRHNLLKVFDLRLGAKCYSYLAAQPSAAAPPPSSDWSLFLKPHASSSFSAHSNSHSQPWGQRPRRAPESSVYTLASASPTSPHVFAGIENNVVEMAFADVRDGHPDPSYFRPWRGAGKKGKGGDCADWNGWRAREVIDLACVEQRADVRLCVQRGLGDGVGEGQGEGVEGLDWRWRRGGS</sequence>
<dbReference type="GeneID" id="96009373"/>
<evidence type="ECO:0000256" key="1">
    <source>
        <dbReference type="SAM" id="MobiDB-lite"/>
    </source>
</evidence>
<evidence type="ECO:0000259" key="2">
    <source>
        <dbReference type="PROSITE" id="PS50181"/>
    </source>
</evidence>
<protein>
    <recommendedName>
        <fullName evidence="2">F-box domain-containing protein</fullName>
    </recommendedName>
</protein>
<feature type="region of interest" description="Disordered" evidence="1">
    <location>
        <begin position="478"/>
        <end position="497"/>
    </location>
</feature>
<reference evidence="3 4" key="1">
    <citation type="journal article" date="2020" name="Microbiol. Resour. Announc.">
        <title>Draft Genome Sequence of a Cladosporium Species Isolated from the Mesophotic Ascidian Didemnum maculosum.</title>
        <authorList>
            <person name="Gioti A."/>
            <person name="Siaperas R."/>
            <person name="Nikolaivits E."/>
            <person name="Le Goff G."/>
            <person name="Ouazzani J."/>
            <person name="Kotoulas G."/>
            <person name="Topakas E."/>
        </authorList>
    </citation>
    <scope>NUCLEOTIDE SEQUENCE [LARGE SCALE GENOMIC DNA]</scope>
    <source>
        <strain evidence="3 4">TM138-S3</strain>
    </source>
</reference>
<evidence type="ECO:0000313" key="4">
    <source>
        <dbReference type="Proteomes" id="UP000803884"/>
    </source>
</evidence>
<feature type="domain" description="F-box" evidence="2">
    <location>
        <begin position="3"/>
        <end position="49"/>
    </location>
</feature>
<dbReference type="SUPFAM" id="SSF50978">
    <property type="entry name" value="WD40 repeat-like"/>
    <property type="match status" value="1"/>
</dbReference>
<dbReference type="Gene3D" id="2.130.10.10">
    <property type="entry name" value="YVTN repeat-like/Quinoprotein amine dehydrogenase"/>
    <property type="match status" value="1"/>
</dbReference>
<accession>A0AB34KGP6</accession>
<gene>
    <name evidence="3" type="ORF">WHR41_07931</name>
</gene>
<dbReference type="CDD" id="cd09917">
    <property type="entry name" value="F-box_SF"/>
    <property type="match status" value="1"/>
</dbReference>
<dbReference type="Proteomes" id="UP000803884">
    <property type="component" value="Unassembled WGS sequence"/>
</dbReference>